<name>E6QN75_9ZZZZ</name>
<sequence length="35" mass="3998">MGPGITFFRKLHRLHEHAKHIFKGTGFGPYISSTK</sequence>
<proteinExistence type="predicted"/>
<comment type="caution">
    <text evidence="1">The sequence shown here is derived from an EMBL/GenBank/DDBJ whole genome shotgun (WGS) entry which is preliminary data.</text>
</comment>
<organism evidence="1">
    <name type="scientific">mine drainage metagenome</name>
    <dbReference type="NCBI Taxonomy" id="410659"/>
    <lineage>
        <taxon>unclassified sequences</taxon>
        <taxon>metagenomes</taxon>
        <taxon>ecological metagenomes</taxon>
    </lineage>
</organism>
<evidence type="ECO:0000313" key="1">
    <source>
        <dbReference type="EMBL" id="CBI08696.1"/>
    </source>
</evidence>
<accession>E6QN75</accession>
<reference evidence="1" key="1">
    <citation type="submission" date="2009-10" db="EMBL/GenBank/DDBJ databases">
        <title>Diversity of trophic interactions inside an arsenic-rich microbial ecosystem.</title>
        <authorList>
            <person name="Bertin P.N."/>
            <person name="Heinrich-Salmeron A."/>
            <person name="Pelletier E."/>
            <person name="Goulhen-Chollet F."/>
            <person name="Arsene-Ploetze F."/>
            <person name="Gallien S."/>
            <person name="Calteau A."/>
            <person name="Vallenet D."/>
            <person name="Casiot C."/>
            <person name="Chane-Woon-Ming B."/>
            <person name="Giloteaux L."/>
            <person name="Barakat M."/>
            <person name="Bonnefoy V."/>
            <person name="Bruneel O."/>
            <person name="Chandler M."/>
            <person name="Cleiss J."/>
            <person name="Duran R."/>
            <person name="Elbaz-Poulichet F."/>
            <person name="Fonknechten N."/>
            <person name="Lauga B."/>
            <person name="Mornico D."/>
            <person name="Ortet P."/>
            <person name="Schaeffer C."/>
            <person name="Siguier P."/>
            <person name="Alexander Thil Smith A."/>
            <person name="Van Dorsselaer A."/>
            <person name="Weissenbach J."/>
            <person name="Medigue C."/>
            <person name="Le Paslier D."/>
        </authorList>
    </citation>
    <scope>NUCLEOTIDE SEQUENCE</scope>
</reference>
<gene>
    <name evidence="1" type="ORF">CARN6_2189</name>
</gene>
<dbReference type="EMBL" id="CABQ01000253">
    <property type="protein sequence ID" value="CBI08696.1"/>
    <property type="molecule type" value="Genomic_DNA"/>
</dbReference>
<protein>
    <submittedName>
        <fullName evidence="1">Uncharacterized protein</fullName>
    </submittedName>
</protein>
<dbReference type="AlphaFoldDB" id="E6QN75"/>